<dbReference type="EnsemblPlants" id="OBART04G06940.5">
    <property type="protein sequence ID" value="OBART04G06940.5"/>
    <property type="gene ID" value="OBART04G06940"/>
</dbReference>
<reference evidence="1" key="1">
    <citation type="journal article" date="2009" name="Rice">
        <title>De Novo Next Generation Sequencing of Plant Genomes.</title>
        <authorList>
            <person name="Rounsley S."/>
            <person name="Marri P.R."/>
            <person name="Yu Y."/>
            <person name="He R."/>
            <person name="Sisneros N."/>
            <person name="Goicoechea J.L."/>
            <person name="Lee S.J."/>
            <person name="Angelova A."/>
            <person name="Kudrna D."/>
            <person name="Luo M."/>
            <person name="Affourtit J."/>
            <person name="Desany B."/>
            <person name="Knight J."/>
            <person name="Niazi F."/>
            <person name="Egholm M."/>
            <person name="Wing R.A."/>
        </authorList>
    </citation>
    <scope>NUCLEOTIDE SEQUENCE [LARGE SCALE GENOMIC DNA]</scope>
    <source>
        <strain evidence="1">cv. IRGC 105608</strain>
    </source>
</reference>
<dbReference type="HOGENOM" id="CLU_2674995_0_0_1"/>
<accession>A0A0D3FTZ9</accession>
<keyword evidence="2" id="KW-1185">Reference proteome</keyword>
<evidence type="ECO:0000313" key="1">
    <source>
        <dbReference type="EnsemblPlants" id="OBART04G06940.5"/>
    </source>
</evidence>
<organism evidence="1">
    <name type="scientific">Oryza barthii</name>
    <dbReference type="NCBI Taxonomy" id="65489"/>
    <lineage>
        <taxon>Eukaryota</taxon>
        <taxon>Viridiplantae</taxon>
        <taxon>Streptophyta</taxon>
        <taxon>Embryophyta</taxon>
        <taxon>Tracheophyta</taxon>
        <taxon>Spermatophyta</taxon>
        <taxon>Magnoliopsida</taxon>
        <taxon>Liliopsida</taxon>
        <taxon>Poales</taxon>
        <taxon>Poaceae</taxon>
        <taxon>BOP clade</taxon>
        <taxon>Oryzoideae</taxon>
        <taxon>Oryzeae</taxon>
        <taxon>Oryzinae</taxon>
        <taxon>Oryza</taxon>
    </lineage>
</organism>
<name>A0A0D3FTZ9_9ORYZ</name>
<reference evidence="1" key="2">
    <citation type="submission" date="2015-03" db="UniProtKB">
        <authorList>
            <consortium name="EnsemblPlants"/>
        </authorList>
    </citation>
    <scope>IDENTIFICATION</scope>
</reference>
<evidence type="ECO:0000313" key="2">
    <source>
        <dbReference type="Proteomes" id="UP000026960"/>
    </source>
</evidence>
<dbReference type="Proteomes" id="UP000026960">
    <property type="component" value="Chromosome 4"/>
</dbReference>
<dbReference type="Gramene" id="OBART04G06940.5">
    <property type="protein sequence ID" value="OBART04G06940.5"/>
    <property type="gene ID" value="OBART04G06940"/>
</dbReference>
<dbReference type="AlphaFoldDB" id="A0A0D3FTZ9"/>
<protein>
    <submittedName>
        <fullName evidence="1">Uncharacterized protein</fullName>
    </submittedName>
</protein>
<sequence length="75" mass="8275">MREHRGVVDPPRREVGHGIVGALPGDGRCCSCKYHRNNRRHHDAEAKGIGPIGKTHGNQPATKKLWLFGEVGKMP</sequence>
<proteinExistence type="predicted"/>